<gene>
    <name evidence="4" type="ORF">ACFSGJ_13795</name>
</gene>
<keyword evidence="1 4" id="KW-0489">Methyltransferase</keyword>
<dbReference type="RefSeq" id="WP_390262911.1">
    <property type="nucleotide sequence ID" value="NZ_JBHUGH010000010.1"/>
</dbReference>
<dbReference type="InterPro" id="IPR029063">
    <property type="entry name" value="SAM-dependent_MTases_sf"/>
</dbReference>
<dbReference type="InterPro" id="IPR050210">
    <property type="entry name" value="tRNA_Adenine-N(6)_MTase"/>
</dbReference>
<dbReference type="GO" id="GO:0032259">
    <property type="term" value="P:methylation"/>
    <property type="evidence" value="ECO:0007669"/>
    <property type="project" value="UniProtKB-KW"/>
</dbReference>
<dbReference type="EMBL" id="JBHUGH010000010">
    <property type="protein sequence ID" value="MFD1913286.1"/>
    <property type="molecule type" value="Genomic_DNA"/>
</dbReference>
<dbReference type="Proteomes" id="UP001597353">
    <property type="component" value="Unassembled WGS sequence"/>
</dbReference>
<name>A0ABW4S776_9RHOB</name>
<proteinExistence type="predicted"/>
<evidence type="ECO:0000259" key="3">
    <source>
        <dbReference type="Pfam" id="PF05175"/>
    </source>
</evidence>
<reference evidence="5" key="1">
    <citation type="journal article" date="2019" name="Int. J. Syst. Evol. Microbiol.">
        <title>The Global Catalogue of Microorganisms (GCM) 10K type strain sequencing project: providing services to taxonomists for standard genome sequencing and annotation.</title>
        <authorList>
            <consortium name="The Broad Institute Genomics Platform"/>
            <consortium name="The Broad Institute Genome Sequencing Center for Infectious Disease"/>
            <person name="Wu L."/>
            <person name="Ma J."/>
        </authorList>
    </citation>
    <scope>NUCLEOTIDE SEQUENCE [LARGE SCALE GENOMIC DNA]</scope>
    <source>
        <strain evidence="5">CGMCC 4.7242</strain>
    </source>
</reference>
<dbReference type="InterPro" id="IPR002052">
    <property type="entry name" value="DNA_methylase_N6_adenine_CS"/>
</dbReference>
<dbReference type="EC" id="2.1.1.223" evidence="4"/>
<evidence type="ECO:0000313" key="4">
    <source>
        <dbReference type="EMBL" id="MFD1913286.1"/>
    </source>
</evidence>
<protein>
    <submittedName>
        <fullName evidence="4">tRNA1(Val) (Adenine(37)-N6)-methyltransferase</fullName>
        <ecNumber evidence="4">2.1.1.223</ecNumber>
    </submittedName>
</protein>
<dbReference type="PROSITE" id="PS00092">
    <property type="entry name" value="N6_MTASE"/>
    <property type="match status" value="1"/>
</dbReference>
<dbReference type="PANTHER" id="PTHR47739:SF1">
    <property type="entry name" value="TRNA1(VAL) (ADENINE(37)-N6)-METHYLTRANSFERASE"/>
    <property type="match status" value="1"/>
</dbReference>
<dbReference type="Gene3D" id="3.40.50.150">
    <property type="entry name" value="Vaccinia Virus protein VP39"/>
    <property type="match status" value="1"/>
</dbReference>
<accession>A0ABW4S776</accession>
<dbReference type="CDD" id="cd02440">
    <property type="entry name" value="AdoMet_MTases"/>
    <property type="match status" value="1"/>
</dbReference>
<comment type="caution">
    <text evidence="4">The sequence shown here is derived from an EMBL/GenBank/DDBJ whole genome shotgun (WGS) entry which is preliminary data.</text>
</comment>
<evidence type="ECO:0000256" key="1">
    <source>
        <dbReference type="ARBA" id="ARBA00022603"/>
    </source>
</evidence>
<organism evidence="4 5">
    <name type="scientific">Halodurantibacterium flavum</name>
    <dbReference type="NCBI Taxonomy" id="1382802"/>
    <lineage>
        <taxon>Bacteria</taxon>
        <taxon>Pseudomonadati</taxon>
        <taxon>Pseudomonadota</taxon>
        <taxon>Alphaproteobacteria</taxon>
        <taxon>Rhodobacterales</taxon>
        <taxon>Paracoccaceae</taxon>
        <taxon>Halodurantibacterium</taxon>
    </lineage>
</organism>
<sequence length="257" mass="27432">MTADLTEDRFLNGRITLWQPLRGYRAAMDPVFLAAAVPAQAGQTVLELGCGAGAASLCLHARVPGLVIHGVERQADYAELARRNAARNGAAMTVTEADLTDLPPVLRGLSVDHVIANPPYFPSGGGTAADDPGRETALREETPLAQWLDTAFRRLRPGGFLTLIQAADRLPEVLAAIAARGGSTMVLPVAARMGRPARRVIVQCRKGAKGPFTLLAPFILHSGDEHERDGESLTDEARAILRDAAPLALPPRAKFRL</sequence>
<keyword evidence="4" id="KW-0808">Transferase</keyword>
<evidence type="ECO:0000313" key="5">
    <source>
        <dbReference type="Proteomes" id="UP001597353"/>
    </source>
</evidence>
<dbReference type="PANTHER" id="PTHR47739">
    <property type="entry name" value="TRNA1(VAL) (ADENINE(37)-N6)-METHYLTRANSFERASE"/>
    <property type="match status" value="1"/>
</dbReference>
<dbReference type="InterPro" id="IPR007848">
    <property type="entry name" value="Small_mtfrase_dom"/>
</dbReference>
<keyword evidence="2" id="KW-0949">S-adenosyl-L-methionine</keyword>
<feature type="domain" description="Methyltransferase small" evidence="3">
    <location>
        <begin position="32"/>
        <end position="120"/>
    </location>
</feature>
<dbReference type="Pfam" id="PF05175">
    <property type="entry name" value="MTS"/>
    <property type="match status" value="1"/>
</dbReference>
<keyword evidence="5" id="KW-1185">Reference proteome</keyword>
<evidence type="ECO:0000256" key="2">
    <source>
        <dbReference type="ARBA" id="ARBA00022691"/>
    </source>
</evidence>
<dbReference type="GO" id="GO:0008168">
    <property type="term" value="F:methyltransferase activity"/>
    <property type="evidence" value="ECO:0007669"/>
    <property type="project" value="UniProtKB-KW"/>
</dbReference>
<dbReference type="SUPFAM" id="SSF53335">
    <property type="entry name" value="S-adenosyl-L-methionine-dependent methyltransferases"/>
    <property type="match status" value="1"/>
</dbReference>